<dbReference type="Pfam" id="PF00440">
    <property type="entry name" value="TetR_N"/>
    <property type="match status" value="1"/>
</dbReference>
<sequence length="226" mass="26270">MPKIAYSKQQREQIRENLIVLAQELMSIQGVRHTTIEQIYQRAGISRTFFYTFFASKEDLILEIIYYQQPLLLAYAEKLVQDPSLSWEEALKRFLYTCCHGERNRIVLLTITEQQMLFQRLSPASYQQFRRKQELLFGGILERFGIDPSIRRIHLFTNLCLSVLLIHQAIPDTLPLLIPEMAEETTAIQICSIVECLKQMYTDTQQSKQEASLSSDAACEVIDPMK</sequence>
<dbReference type="RefSeq" id="WP_289607805.1">
    <property type="nucleotide sequence ID" value="NZ_JAUDCG010000026.1"/>
</dbReference>
<dbReference type="PRINTS" id="PR00455">
    <property type="entry name" value="HTHTETR"/>
</dbReference>
<evidence type="ECO:0000256" key="1">
    <source>
        <dbReference type="ARBA" id="ARBA00023125"/>
    </source>
</evidence>
<evidence type="ECO:0000313" key="4">
    <source>
        <dbReference type="EMBL" id="MDM8157346.1"/>
    </source>
</evidence>
<dbReference type="EMBL" id="JAUDCG010000026">
    <property type="protein sequence ID" value="MDM8157346.1"/>
    <property type="molecule type" value="Genomic_DNA"/>
</dbReference>
<reference evidence="4 5" key="2">
    <citation type="submission" date="2023-06" db="EMBL/GenBank/DDBJ databases">
        <title>Identification and characterization of horizontal gene transfer across gut microbiota members of farm animals based on homology search.</title>
        <authorList>
            <person name="Schwarzerova J."/>
            <person name="Nykrynova M."/>
            <person name="Jureckova K."/>
            <person name="Cejkova D."/>
            <person name="Rychlik I."/>
        </authorList>
    </citation>
    <scope>NUCLEOTIDE SEQUENCE [LARGE SCALE GENOMIC DNA]</scope>
    <source>
        <strain evidence="4 5">ET39</strain>
    </source>
</reference>
<dbReference type="SUPFAM" id="SSF46689">
    <property type="entry name" value="Homeodomain-like"/>
    <property type="match status" value="1"/>
</dbReference>
<feature type="DNA-binding region" description="H-T-H motif" evidence="2">
    <location>
        <begin position="35"/>
        <end position="54"/>
    </location>
</feature>
<dbReference type="InterPro" id="IPR009057">
    <property type="entry name" value="Homeodomain-like_sf"/>
</dbReference>
<feature type="domain" description="HTH tetR-type" evidence="3">
    <location>
        <begin position="12"/>
        <end position="72"/>
    </location>
</feature>
<keyword evidence="5" id="KW-1185">Reference proteome</keyword>
<proteinExistence type="predicted"/>
<evidence type="ECO:0000313" key="5">
    <source>
        <dbReference type="Proteomes" id="UP001529340"/>
    </source>
</evidence>
<reference evidence="4 5" key="3">
    <citation type="submission" date="2023-06" db="EMBL/GenBank/DDBJ databases">
        <authorList>
            <person name="Zeman M."/>
            <person name="Kubasova T."/>
            <person name="Jahodarova E."/>
            <person name="Nykrynova M."/>
            <person name="Rychlik I."/>
        </authorList>
    </citation>
    <scope>NUCLEOTIDE SEQUENCE [LARGE SCALE GENOMIC DNA]</scope>
    <source>
        <strain evidence="4 5">ET39</strain>
    </source>
</reference>
<dbReference type="PANTHER" id="PTHR43479:SF11">
    <property type="entry name" value="ACREF_ENVCD OPERON REPRESSOR-RELATED"/>
    <property type="match status" value="1"/>
</dbReference>
<dbReference type="PANTHER" id="PTHR43479">
    <property type="entry name" value="ACREF/ENVCD OPERON REPRESSOR-RELATED"/>
    <property type="match status" value="1"/>
</dbReference>
<name>A0ABT7UCJ7_9FIRM</name>
<evidence type="ECO:0000259" key="3">
    <source>
        <dbReference type="PROSITE" id="PS50977"/>
    </source>
</evidence>
<gene>
    <name evidence="4" type="ORF">QUV96_06825</name>
</gene>
<keyword evidence="1 2" id="KW-0238">DNA-binding</keyword>
<dbReference type="PROSITE" id="PS50977">
    <property type="entry name" value="HTH_TETR_2"/>
    <property type="match status" value="1"/>
</dbReference>
<dbReference type="PROSITE" id="PS01081">
    <property type="entry name" value="HTH_TETR_1"/>
    <property type="match status" value="1"/>
</dbReference>
<dbReference type="Proteomes" id="UP001529340">
    <property type="component" value="Unassembled WGS sequence"/>
</dbReference>
<evidence type="ECO:0000256" key="2">
    <source>
        <dbReference type="PROSITE-ProRule" id="PRU00335"/>
    </source>
</evidence>
<dbReference type="Gene3D" id="1.10.357.10">
    <property type="entry name" value="Tetracycline Repressor, domain 2"/>
    <property type="match status" value="1"/>
</dbReference>
<dbReference type="InterPro" id="IPR023772">
    <property type="entry name" value="DNA-bd_HTH_TetR-type_CS"/>
</dbReference>
<organism evidence="4 5">
    <name type="scientific">Amedibacillus dolichus</name>
    <dbReference type="NCBI Taxonomy" id="31971"/>
    <lineage>
        <taxon>Bacteria</taxon>
        <taxon>Bacillati</taxon>
        <taxon>Bacillota</taxon>
        <taxon>Erysipelotrichia</taxon>
        <taxon>Erysipelotrichales</taxon>
        <taxon>Erysipelotrichaceae</taxon>
        <taxon>Amedibacillus</taxon>
    </lineage>
</organism>
<accession>A0ABT7UCJ7</accession>
<dbReference type="InterPro" id="IPR050624">
    <property type="entry name" value="HTH-type_Tx_Regulator"/>
</dbReference>
<protein>
    <submittedName>
        <fullName evidence="4">TetR/AcrR family transcriptional regulator</fullName>
    </submittedName>
</protein>
<dbReference type="InterPro" id="IPR001647">
    <property type="entry name" value="HTH_TetR"/>
</dbReference>
<comment type="caution">
    <text evidence="4">The sequence shown here is derived from an EMBL/GenBank/DDBJ whole genome shotgun (WGS) entry which is preliminary data.</text>
</comment>
<reference evidence="5" key="1">
    <citation type="submission" date="2023-06" db="EMBL/GenBank/DDBJ databases">
        <title>Identification and characterization of horizontal gene transfer across gut microbiota members of farm animals based on homology search.</title>
        <authorList>
            <person name="Zeman M."/>
            <person name="Kubasova T."/>
            <person name="Jahodarova E."/>
            <person name="Nykrynova M."/>
            <person name="Rychlik I."/>
        </authorList>
    </citation>
    <scope>NUCLEOTIDE SEQUENCE [LARGE SCALE GENOMIC DNA]</scope>
    <source>
        <strain evidence="5">ET39</strain>
    </source>
</reference>